<proteinExistence type="predicted"/>
<protein>
    <recommendedName>
        <fullName evidence="2">NodB homology domain-containing protein</fullName>
    </recommendedName>
</protein>
<gene>
    <name evidence="1" type="ORF">METZ01_LOCUS86808</name>
</gene>
<evidence type="ECO:0000313" key="1">
    <source>
        <dbReference type="EMBL" id="SVA33954.1"/>
    </source>
</evidence>
<dbReference type="AlphaFoldDB" id="A0A381V164"/>
<name>A0A381V164_9ZZZZ</name>
<dbReference type="EMBL" id="UINC01007550">
    <property type="protein sequence ID" value="SVA33954.1"/>
    <property type="molecule type" value="Genomic_DNA"/>
</dbReference>
<reference evidence="1" key="1">
    <citation type="submission" date="2018-05" db="EMBL/GenBank/DDBJ databases">
        <authorList>
            <person name="Lanie J.A."/>
            <person name="Ng W.-L."/>
            <person name="Kazmierczak K.M."/>
            <person name="Andrzejewski T.M."/>
            <person name="Davidsen T.M."/>
            <person name="Wayne K.J."/>
            <person name="Tettelin H."/>
            <person name="Glass J.I."/>
            <person name="Rusch D."/>
            <person name="Podicherti R."/>
            <person name="Tsui H.-C.T."/>
            <person name="Winkler M.E."/>
        </authorList>
    </citation>
    <scope>NUCLEOTIDE SEQUENCE</scope>
</reference>
<feature type="non-terminal residue" evidence="1">
    <location>
        <position position="78"/>
    </location>
</feature>
<organism evidence="1">
    <name type="scientific">marine metagenome</name>
    <dbReference type="NCBI Taxonomy" id="408172"/>
    <lineage>
        <taxon>unclassified sequences</taxon>
        <taxon>metagenomes</taxon>
        <taxon>ecological metagenomes</taxon>
    </lineage>
</organism>
<evidence type="ECO:0008006" key="2">
    <source>
        <dbReference type="Google" id="ProtNLM"/>
    </source>
</evidence>
<accession>A0A381V164</accession>
<sequence length="78" mass="8382">MKTLFVLTAVCATLTFGSPVFAQSEPHPLPGISLSLNEIRAQMFHVSAGRRLKPKSWPGNNRVAVALSFDVDNASATL</sequence>